<evidence type="ECO:0000256" key="3">
    <source>
        <dbReference type="ARBA" id="ARBA00023125"/>
    </source>
</evidence>
<dbReference type="InterPro" id="IPR001867">
    <property type="entry name" value="OmpR/PhoB-type_DNA-bd"/>
</dbReference>
<reference evidence="9 10" key="1">
    <citation type="submission" date="2018-06" db="EMBL/GenBank/DDBJ databases">
        <title>Genomic Encyclopedia of Type Strains, Phase III (KMG-III): the genomes of soil and plant-associated and newly described type strains.</title>
        <authorList>
            <person name="Whitman W."/>
        </authorList>
    </citation>
    <scope>NUCLEOTIDE SEQUENCE [LARGE SCALE GENOMIC DNA]</scope>
    <source>
        <strain evidence="9 10">CGMCC 4.7090</strain>
    </source>
</reference>
<evidence type="ECO:0000313" key="10">
    <source>
        <dbReference type="Proteomes" id="UP000249341"/>
    </source>
</evidence>
<keyword evidence="3 6" id="KW-0238">DNA-binding</keyword>
<feature type="repeat" description="TPR" evidence="5">
    <location>
        <begin position="780"/>
        <end position="813"/>
    </location>
</feature>
<accession>A0A327Z9E9</accession>
<dbReference type="SUPFAM" id="SSF52540">
    <property type="entry name" value="P-loop containing nucleoside triphosphate hydrolases"/>
    <property type="match status" value="1"/>
</dbReference>
<evidence type="ECO:0000256" key="6">
    <source>
        <dbReference type="PROSITE-ProRule" id="PRU01091"/>
    </source>
</evidence>
<dbReference type="SUPFAM" id="SSF48452">
    <property type="entry name" value="TPR-like"/>
    <property type="match status" value="3"/>
</dbReference>
<dbReference type="EMBL" id="QLMJ01000009">
    <property type="protein sequence ID" value="RAK35556.1"/>
    <property type="molecule type" value="Genomic_DNA"/>
</dbReference>
<dbReference type="RefSeq" id="WP_245972638.1">
    <property type="nucleotide sequence ID" value="NZ_JACHWI010000006.1"/>
</dbReference>
<dbReference type="InterPro" id="IPR027417">
    <property type="entry name" value="P-loop_NTPase"/>
</dbReference>
<dbReference type="Pfam" id="PF03704">
    <property type="entry name" value="BTAD"/>
    <property type="match status" value="1"/>
</dbReference>
<dbReference type="InterPro" id="IPR011990">
    <property type="entry name" value="TPR-like_helical_dom_sf"/>
</dbReference>
<keyword evidence="2" id="KW-0805">Transcription regulation</keyword>
<dbReference type="InterPro" id="IPR016032">
    <property type="entry name" value="Sig_transdc_resp-reg_C-effctor"/>
</dbReference>
<dbReference type="GO" id="GO:0000160">
    <property type="term" value="P:phosphorelay signal transduction system"/>
    <property type="evidence" value="ECO:0007669"/>
    <property type="project" value="InterPro"/>
</dbReference>
<dbReference type="Gene3D" id="1.25.40.10">
    <property type="entry name" value="Tetratricopeptide repeat domain"/>
    <property type="match status" value="3"/>
</dbReference>
<evidence type="ECO:0000256" key="2">
    <source>
        <dbReference type="ARBA" id="ARBA00023015"/>
    </source>
</evidence>
<dbReference type="PROSITE" id="PS50005">
    <property type="entry name" value="TPR"/>
    <property type="match status" value="3"/>
</dbReference>
<dbReference type="PRINTS" id="PR00364">
    <property type="entry name" value="DISEASERSIST"/>
</dbReference>
<feature type="region of interest" description="Disordered" evidence="7">
    <location>
        <begin position="961"/>
        <end position="984"/>
    </location>
</feature>
<dbReference type="PANTHER" id="PTHR35807:SF1">
    <property type="entry name" value="TRANSCRIPTIONAL REGULATOR REDD"/>
    <property type="match status" value="1"/>
</dbReference>
<dbReference type="Proteomes" id="UP000249341">
    <property type="component" value="Unassembled WGS sequence"/>
</dbReference>
<feature type="repeat" description="TPR" evidence="5">
    <location>
        <begin position="700"/>
        <end position="733"/>
    </location>
</feature>
<keyword evidence="5" id="KW-0802">TPR repeat</keyword>
<evidence type="ECO:0000313" key="9">
    <source>
        <dbReference type="EMBL" id="RAK35556.1"/>
    </source>
</evidence>
<evidence type="ECO:0000256" key="1">
    <source>
        <dbReference type="ARBA" id="ARBA00005820"/>
    </source>
</evidence>
<dbReference type="InterPro" id="IPR005158">
    <property type="entry name" value="BTAD"/>
</dbReference>
<proteinExistence type="inferred from homology"/>
<dbReference type="InterPro" id="IPR019734">
    <property type="entry name" value="TPR_rpt"/>
</dbReference>
<dbReference type="GO" id="GO:0003677">
    <property type="term" value="F:DNA binding"/>
    <property type="evidence" value="ECO:0007669"/>
    <property type="project" value="UniProtKB-UniRule"/>
</dbReference>
<dbReference type="CDD" id="cd15831">
    <property type="entry name" value="BTAD"/>
    <property type="match status" value="1"/>
</dbReference>
<evidence type="ECO:0000259" key="8">
    <source>
        <dbReference type="PROSITE" id="PS51755"/>
    </source>
</evidence>
<comment type="caution">
    <text evidence="9">The sequence shown here is derived from an EMBL/GenBank/DDBJ whole genome shotgun (WGS) entry which is preliminary data.</text>
</comment>
<name>A0A327Z9E9_9ACTN</name>
<evidence type="ECO:0000256" key="7">
    <source>
        <dbReference type="SAM" id="MobiDB-lite"/>
    </source>
</evidence>
<dbReference type="Pfam" id="PF00486">
    <property type="entry name" value="Trans_reg_C"/>
    <property type="match status" value="1"/>
</dbReference>
<dbReference type="SUPFAM" id="SSF46894">
    <property type="entry name" value="C-terminal effector domain of the bipartite response regulators"/>
    <property type="match status" value="1"/>
</dbReference>
<evidence type="ECO:0000256" key="4">
    <source>
        <dbReference type="ARBA" id="ARBA00023163"/>
    </source>
</evidence>
<dbReference type="SMART" id="SM01043">
    <property type="entry name" value="BTAD"/>
    <property type="match status" value="1"/>
</dbReference>
<dbReference type="Pfam" id="PF13176">
    <property type="entry name" value="TPR_7"/>
    <property type="match status" value="1"/>
</dbReference>
<keyword evidence="4" id="KW-0804">Transcription</keyword>
<feature type="compositionally biased region" description="Polar residues" evidence="7">
    <location>
        <begin position="968"/>
        <end position="977"/>
    </location>
</feature>
<dbReference type="Gene3D" id="1.10.10.10">
    <property type="entry name" value="Winged helix-like DNA-binding domain superfamily/Winged helix DNA-binding domain"/>
    <property type="match status" value="1"/>
</dbReference>
<keyword evidence="10" id="KW-1185">Reference proteome</keyword>
<dbReference type="PANTHER" id="PTHR35807">
    <property type="entry name" value="TRANSCRIPTIONAL REGULATOR REDD-RELATED"/>
    <property type="match status" value="1"/>
</dbReference>
<dbReference type="AlphaFoldDB" id="A0A327Z9E9"/>
<organism evidence="9 10">
    <name type="scientific">Actinoplanes lutulentus</name>
    <dbReference type="NCBI Taxonomy" id="1287878"/>
    <lineage>
        <taxon>Bacteria</taxon>
        <taxon>Bacillati</taxon>
        <taxon>Actinomycetota</taxon>
        <taxon>Actinomycetes</taxon>
        <taxon>Micromonosporales</taxon>
        <taxon>Micromonosporaceae</taxon>
        <taxon>Actinoplanes</taxon>
    </lineage>
</organism>
<dbReference type="InterPro" id="IPR051677">
    <property type="entry name" value="AfsR-DnrI-RedD_regulator"/>
</dbReference>
<feature type="DNA-binding region" description="OmpR/PhoB-type" evidence="6">
    <location>
        <begin position="1"/>
        <end position="94"/>
    </location>
</feature>
<dbReference type="GO" id="GO:0006355">
    <property type="term" value="P:regulation of DNA-templated transcription"/>
    <property type="evidence" value="ECO:0007669"/>
    <property type="project" value="InterPro"/>
</dbReference>
<gene>
    <name evidence="9" type="ORF">B0I29_10929</name>
</gene>
<dbReference type="SMART" id="SM00862">
    <property type="entry name" value="Trans_reg_C"/>
    <property type="match status" value="1"/>
</dbReference>
<sequence>MAAEFGVLGVVEARIDGRPTDVGHTRQRCVLGILLIEAGRPVSVDQLIDRVWGEHAPQRAASALYSYLSRLRRAVADGSDIRILREPGGYLLTVDPQTVDLHRFRALMTLARSTESDAPAADLIEQALGLWRGEPFAGVDTPWMDATRRTLLSEKFAAELDGNDVLLRLGRHGELLPALSAAVAEHPLDERVAGQAMLALYRCGRQADADEQYRRIRRSLAEELGSDPGAPLRQLHERILAADPTLVATTPQKSTKEANPPTQLPADVRAFTGRTHELASLDRLLAPAGGDEPPLTVALLSGTAGVGKSALAVRWAHRVREAFPDGQLYVNLRGYDAEQPVAVADALAGFLTALGVRGPEIPPGVDERAGRYRSELTGRRMLVLLDNASSVEQVRPLLPGTGSCLVLITSRDSLPGMVAVHGAERVNLDLLPVPDAIGLLRKLIGARVDQEPAAAAELAAACARLPLALRIAAELAAERTDVPLAELVAELGDHQGRLDLLDAGGDPRAEVRAVFSWSYQNLPDGAARAFRLLGLHPGETAHVDAVAALTGTAVGETRRLLSVLTRASLVQAGRGGRYGMHDLLRAYAAELATAHDAEPDRRAALTRLFDHYLDGAKAALSSPLSSPLSDNARAWIEAERPNLAAVCAHGAAHGWYQHTITLADTLFGYLDAGGPAAEAVAVTASAVSAARSAGDRQAQARALSHLGRLHRRQGRLPEAVATYRQALTLYADLADPAAEALVLRNLGSVDWRLGDYRQAADHYRRAWTLFESLGDHAGQADALVRLGLVDARLGEEKEAAQRFESALDLYAGLGDRFSEAYVLSLLARLPHRPASLDQAAGDLERSLAAVRRTGDRTAEAYVLSDLAAIDARQGRLTEAATHLRRALVLLRRIGDRASEAEALNDLGQVLRAAGDEAEAGDQHGQALALAEEIGDRYEQARAHDGLDTGRAGRIFAGLRVPTPPQLLMTPSTHSTVTGRPRDRA</sequence>
<dbReference type="InterPro" id="IPR036388">
    <property type="entry name" value="WH-like_DNA-bd_sf"/>
</dbReference>
<dbReference type="SMART" id="SM00028">
    <property type="entry name" value="TPR"/>
    <property type="match status" value="5"/>
</dbReference>
<feature type="repeat" description="TPR" evidence="5">
    <location>
        <begin position="740"/>
        <end position="773"/>
    </location>
</feature>
<evidence type="ECO:0000256" key="5">
    <source>
        <dbReference type="PROSITE-ProRule" id="PRU00339"/>
    </source>
</evidence>
<dbReference type="PROSITE" id="PS51755">
    <property type="entry name" value="OMPR_PHOB"/>
    <property type="match status" value="1"/>
</dbReference>
<comment type="similarity">
    <text evidence="1">Belongs to the AfsR/DnrI/RedD regulatory family.</text>
</comment>
<feature type="domain" description="OmpR/PhoB-type" evidence="8">
    <location>
        <begin position="1"/>
        <end position="94"/>
    </location>
</feature>
<dbReference type="Pfam" id="PF13424">
    <property type="entry name" value="TPR_12"/>
    <property type="match status" value="2"/>
</dbReference>
<protein>
    <submittedName>
        <fullName evidence="9">DNA-binding SARP family transcriptional activator</fullName>
    </submittedName>
</protein>